<organism evidence="1 2">
    <name type="scientific">Piloderma croceum (strain F 1598)</name>
    <dbReference type="NCBI Taxonomy" id="765440"/>
    <lineage>
        <taxon>Eukaryota</taxon>
        <taxon>Fungi</taxon>
        <taxon>Dikarya</taxon>
        <taxon>Basidiomycota</taxon>
        <taxon>Agaricomycotina</taxon>
        <taxon>Agaricomycetes</taxon>
        <taxon>Agaricomycetidae</taxon>
        <taxon>Atheliales</taxon>
        <taxon>Atheliaceae</taxon>
        <taxon>Piloderma</taxon>
    </lineage>
</organism>
<name>A0A0C3FL51_PILCF</name>
<sequence length="77" mass="8746">MISYPPPGLSEQRDSHSIPRILITYFIYPGGGSRSISSLEIMISYPPPGLSEQRDSHSIPRILITYFIYVLRYSQSV</sequence>
<gene>
    <name evidence="1" type="ORF">PILCRDRAFT_527030</name>
</gene>
<reference evidence="1 2" key="1">
    <citation type="submission" date="2014-04" db="EMBL/GenBank/DDBJ databases">
        <authorList>
            <consortium name="DOE Joint Genome Institute"/>
            <person name="Kuo A."/>
            <person name="Tarkka M."/>
            <person name="Buscot F."/>
            <person name="Kohler A."/>
            <person name="Nagy L.G."/>
            <person name="Floudas D."/>
            <person name="Copeland A."/>
            <person name="Barry K.W."/>
            <person name="Cichocki N."/>
            <person name="Veneault-Fourrey C."/>
            <person name="LaButti K."/>
            <person name="Lindquist E.A."/>
            <person name="Lipzen A."/>
            <person name="Lundell T."/>
            <person name="Morin E."/>
            <person name="Murat C."/>
            <person name="Sun H."/>
            <person name="Tunlid A."/>
            <person name="Henrissat B."/>
            <person name="Grigoriev I.V."/>
            <person name="Hibbett D.S."/>
            <person name="Martin F."/>
            <person name="Nordberg H.P."/>
            <person name="Cantor M.N."/>
            <person name="Hua S.X."/>
        </authorList>
    </citation>
    <scope>NUCLEOTIDE SEQUENCE [LARGE SCALE GENOMIC DNA]</scope>
    <source>
        <strain evidence="1 2">F 1598</strain>
    </source>
</reference>
<dbReference type="InParanoid" id="A0A0C3FL51"/>
<evidence type="ECO:0000313" key="2">
    <source>
        <dbReference type="Proteomes" id="UP000054166"/>
    </source>
</evidence>
<dbReference type="AlphaFoldDB" id="A0A0C3FL51"/>
<dbReference type="EMBL" id="KN833003">
    <property type="protein sequence ID" value="KIM80589.1"/>
    <property type="molecule type" value="Genomic_DNA"/>
</dbReference>
<dbReference type="HOGENOM" id="CLU_2638937_0_0_1"/>
<proteinExistence type="predicted"/>
<keyword evidence="2" id="KW-1185">Reference proteome</keyword>
<dbReference type="Proteomes" id="UP000054166">
    <property type="component" value="Unassembled WGS sequence"/>
</dbReference>
<accession>A0A0C3FL51</accession>
<reference evidence="2" key="2">
    <citation type="submission" date="2015-01" db="EMBL/GenBank/DDBJ databases">
        <title>Evolutionary Origins and Diversification of the Mycorrhizal Mutualists.</title>
        <authorList>
            <consortium name="DOE Joint Genome Institute"/>
            <consortium name="Mycorrhizal Genomics Consortium"/>
            <person name="Kohler A."/>
            <person name="Kuo A."/>
            <person name="Nagy L.G."/>
            <person name="Floudas D."/>
            <person name="Copeland A."/>
            <person name="Barry K.W."/>
            <person name="Cichocki N."/>
            <person name="Veneault-Fourrey C."/>
            <person name="LaButti K."/>
            <person name="Lindquist E.A."/>
            <person name="Lipzen A."/>
            <person name="Lundell T."/>
            <person name="Morin E."/>
            <person name="Murat C."/>
            <person name="Riley R."/>
            <person name="Ohm R."/>
            <person name="Sun H."/>
            <person name="Tunlid A."/>
            <person name="Henrissat B."/>
            <person name="Grigoriev I.V."/>
            <person name="Hibbett D.S."/>
            <person name="Martin F."/>
        </authorList>
    </citation>
    <scope>NUCLEOTIDE SEQUENCE [LARGE SCALE GENOMIC DNA]</scope>
    <source>
        <strain evidence="2">F 1598</strain>
    </source>
</reference>
<evidence type="ECO:0000313" key="1">
    <source>
        <dbReference type="EMBL" id="KIM80589.1"/>
    </source>
</evidence>
<protein>
    <submittedName>
        <fullName evidence="1">Uncharacterized protein</fullName>
    </submittedName>
</protein>